<gene>
    <name evidence="5" type="ORF">M0812_28983</name>
</gene>
<protein>
    <recommendedName>
        <fullName evidence="4">Tyrosine-protein kinase ephrin type A/B receptor-like domain-containing protein</fullName>
    </recommendedName>
</protein>
<feature type="chain" id="PRO_5043933547" description="Tyrosine-protein kinase ephrin type A/B receptor-like domain-containing protein" evidence="3">
    <location>
        <begin position="24"/>
        <end position="1398"/>
    </location>
</feature>
<reference evidence="5" key="1">
    <citation type="submission" date="2022-08" db="EMBL/GenBank/DDBJ databases">
        <title>Novel sulphate-reducing endosymbionts in the free-living metamonad Anaeramoeba.</title>
        <authorList>
            <person name="Jerlstrom-Hultqvist J."/>
            <person name="Cepicka I."/>
            <person name="Gallot-Lavallee L."/>
            <person name="Salas-Leiva D."/>
            <person name="Curtis B.A."/>
            <person name="Zahonova K."/>
            <person name="Pipaliya S."/>
            <person name="Dacks J."/>
            <person name="Roger A.J."/>
        </authorList>
    </citation>
    <scope>NUCLEOTIDE SEQUENCE</scope>
    <source>
        <strain evidence="5">Busselton2</strain>
    </source>
</reference>
<feature type="transmembrane region" description="Helical" evidence="2">
    <location>
        <begin position="1117"/>
        <end position="1141"/>
    </location>
</feature>
<comment type="caution">
    <text evidence="5">The sequence shown here is derived from an EMBL/GenBank/DDBJ whole genome shotgun (WGS) entry which is preliminary data.</text>
</comment>
<dbReference type="SUPFAM" id="SSF57184">
    <property type="entry name" value="Growth factor receptor domain"/>
    <property type="match status" value="2"/>
</dbReference>
<name>A0AAV7Y5G9_9EUKA</name>
<feature type="transmembrane region" description="Helical" evidence="2">
    <location>
        <begin position="1063"/>
        <end position="1082"/>
    </location>
</feature>
<evidence type="ECO:0000259" key="4">
    <source>
        <dbReference type="Pfam" id="PF07699"/>
    </source>
</evidence>
<organism evidence="5 6">
    <name type="scientific">Anaeramoeba flamelloides</name>
    <dbReference type="NCBI Taxonomy" id="1746091"/>
    <lineage>
        <taxon>Eukaryota</taxon>
        <taxon>Metamonada</taxon>
        <taxon>Anaeramoebidae</taxon>
        <taxon>Anaeramoeba</taxon>
    </lineage>
</organism>
<accession>A0AAV7Y5G9</accession>
<keyword evidence="2" id="KW-0472">Membrane</keyword>
<evidence type="ECO:0000313" key="5">
    <source>
        <dbReference type="EMBL" id="KAJ3424266.1"/>
    </source>
</evidence>
<dbReference type="InterPro" id="IPR009030">
    <property type="entry name" value="Growth_fac_rcpt_cys_sf"/>
</dbReference>
<evidence type="ECO:0000256" key="1">
    <source>
        <dbReference type="SAM" id="MobiDB-lite"/>
    </source>
</evidence>
<keyword evidence="2" id="KW-0812">Transmembrane</keyword>
<feature type="transmembrane region" description="Helical" evidence="2">
    <location>
        <begin position="1191"/>
        <end position="1210"/>
    </location>
</feature>
<evidence type="ECO:0000256" key="2">
    <source>
        <dbReference type="SAM" id="Phobius"/>
    </source>
</evidence>
<proteinExistence type="predicted"/>
<feature type="transmembrane region" description="Helical" evidence="2">
    <location>
        <begin position="1249"/>
        <end position="1266"/>
    </location>
</feature>
<feature type="region of interest" description="Disordered" evidence="1">
    <location>
        <begin position="1306"/>
        <end position="1398"/>
    </location>
</feature>
<dbReference type="PANTHER" id="PTHR46967">
    <property type="entry name" value="INSULIN-LIKE GROWTH FACTOR BINDING PROTEIN,N-TERMINAL"/>
    <property type="match status" value="1"/>
</dbReference>
<feature type="signal peptide" evidence="3">
    <location>
        <begin position="1"/>
        <end position="23"/>
    </location>
</feature>
<feature type="domain" description="Tyrosine-protein kinase ephrin type A/B receptor-like" evidence="4">
    <location>
        <begin position="759"/>
        <end position="806"/>
    </location>
</feature>
<dbReference type="InterPro" id="IPR011641">
    <property type="entry name" value="Tyr-kin_ephrin_A/B_rcpt-like"/>
</dbReference>
<evidence type="ECO:0000313" key="6">
    <source>
        <dbReference type="Proteomes" id="UP001146793"/>
    </source>
</evidence>
<feature type="compositionally biased region" description="Low complexity" evidence="1">
    <location>
        <begin position="1356"/>
        <end position="1398"/>
    </location>
</feature>
<keyword evidence="3" id="KW-0732">Signal</keyword>
<dbReference type="SMART" id="SM01411">
    <property type="entry name" value="Ephrin_rec_like"/>
    <property type="match status" value="4"/>
</dbReference>
<dbReference type="Pfam" id="PF07699">
    <property type="entry name" value="Ephrin_rec_like"/>
    <property type="match status" value="1"/>
</dbReference>
<dbReference type="Proteomes" id="UP001146793">
    <property type="component" value="Unassembled WGS sequence"/>
</dbReference>
<feature type="transmembrane region" description="Helical" evidence="2">
    <location>
        <begin position="1030"/>
        <end position="1051"/>
    </location>
</feature>
<sequence length="1398" mass="160391">MNDKKIFLLFFLFILCSFKVICADCPVLENQVSTLVPLSNESDWFETTTCMSNNQVYTVYYNSSTETVYGEVYSRSLDRLTTETLLEESSVMWGTLVANYNCEIFFVYRITGSLDIGVTKYDESFEPIAGKEFARVNSQDCIDCSKAKVLFADYKVYIAWINRPGSKERSIRLQMIHSGFTKLDNDNTALLCTDCDGDIDHFDLGQNGQYILISYIGTVDPLCNQTTVTKEFLGKNNFDLMDSFFFRELEYEITKTPLTDQILDTDFELVIILRSYLSIDKIYTEVQLFEFEGTLVKQDESIVLQTNTSNSYLSPINYNGFVLIYQETPYQLKYGFYNLTFHQRGDLASYDLTPNLGDNIEPKLSHVLGSEIFIVSYQFTNQIEPGYKILLNDFWYFYPPATMETKSAFQTIEQTFQFPPWVGPGGHGVSYSSYITDGYGDGSGEQLSNDWIDYLDLTYNVTCQDDIDCLQSYTVYLYAKDLKCGLTHRESFVLKCKRRAPILRNNFPNIKKTAKESYSQNCSDVFEGIEGHGDLHVYCNTIDGQDCPDGYYVEVEDGDREFHTNNFECSAFHELSLVAQHSDCPEFKTYADFNVTVTPPVITTTQIPKQITNNTADWEINFGDYFELNSTEIELNYEVTLTNSDELPDYFIQAERNSILRINNAPQERKEFSLNVTATQDPCDEQEYLIFGFLLEYFCETGWYATIETPQNDGDCDPCPKGQFSNTSSATDMSVCQNCAAGFYQNFVGETECFSCEPGSFSEEGSATCTQCQKGYYQENAAASSCVECPVSHYLSSKASTSKDDCQPCPVGTYSTEEHLGSVDQCKTCEVGQYNTEGNSTTCDTCPPGFQSSNYFDACEKCEPGYYKDEDMTECVACPADEFNNDEGMTSCFSCSENGICLGKNECAFGRDPDYLCSKCIDNYYVNDYVCTQCTNSYMIYLIIAIIIVFLVICYVLRKYIMKFLLKLQNPAVMMFIFFFQLLGVITQSIQYESSGIISITRSSSKLINIQINSFISPECFQTLKYLESYLALMAFPVCFSLLLVVSYIVLKAKSNDPTRIPLFLFSRLMRFIYIPYVIVALQPFDFTFQNANQTYTLDADPTIEYHSDEYQKYLPLYIVFAIIFVIGIPAYFSVVLYFAYKRNFTQWYEARYGWIYEFFKPNRCWFEISQMVFRTVIVITSLFFTKYETFQIIILIVMLVIMIIFIIIVRPHKGDEKKFVSEDRLQIGLYIVLVSFITFRYYDSLFVLMYTIGFFIAIFALKENIEKHKKGYWKKMKTDLENEKKDIETDSDNIELKKISEMKDNKLKKKKKTKKKKKKKQKNENEENVKNKERGTNKKNKKKNYSSEKEPSDLPPIDDLPPLDNSTPKTNTNSSSSSSSSSSSDSDSSLHSTSDQD</sequence>
<feature type="transmembrane region" description="Helical" evidence="2">
    <location>
        <begin position="938"/>
        <end position="957"/>
    </location>
</feature>
<dbReference type="Gene3D" id="2.10.50.10">
    <property type="entry name" value="Tumor Necrosis Factor Receptor, subunit A, domain 2"/>
    <property type="match status" value="3"/>
</dbReference>
<feature type="compositionally biased region" description="Basic residues" evidence="1">
    <location>
        <begin position="1307"/>
        <end position="1322"/>
    </location>
</feature>
<dbReference type="PANTHER" id="PTHR46967:SF1">
    <property type="entry name" value="KERATIN-ASSOCIATED PROTEIN 16-1-LIKE"/>
    <property type="match status" value="1"/>
</dbReference>
<feature type="transmembrane region" description="Helical" evidence="2">
    <location>
        <begin position="964"/>
        <end position="986"/>
    </location>
</feature>
<feature type="compositionally biased region" description="Basic and acidic residues" evidence="1">
    <location>
        <begin position="1323"/>
        <end position="1337"/>
    </location>
</feature>
<evidence type="ECO:0000256" key="3">
    <source>
        <dbReference type="SAM" id="SignalP"/>
    </source>
</evidence>
<keyword evidence="2" id="KW-1133">Transmembrane helix</keyword>
<dbReference type="EMBL" id="JANTQA010000072">
    <property type="protein sequence ID" value="KAJ3424266.1"/>
    <property type="molecule type" value="Genomic_DNA"/>
</dbReference>